<keyword evidence="3" id="KW-1185">Reference proteome</keyword>
<dbReference type="Proteomes" id="UP001283361">
    <property type="component" value="Unassembled WGS sequence"/>
</dbReference>
<protein>
    <submittedName>
        <fullName evidence="2">Uncharacterized protein</fullName>
    </submittedName>
</protein>
<reference evidence="2" key="1">
    <citation type="journal article" date="2023" name="G3 (Bethesda)">
        <title>A reference genome for the long-term kleptoplast-retaining sea slug Elysia crispata morphotype clarki.</title>
        <authorList>
            <person name="Eastman K.E."/>
            <person name="Pendleton A.L."/>
            <person name="Shaikh M.A."/>
            <person name="Suttiyut T."/>
            <person name="Ogas R."/>
            <person name="Tomko P."/>
            <person name="Gavelis G."/>
            <person name="Widhalm J.R."/>
            <person name="Wisecaver J.H."/>
        </authorList>
    </citation>
    <scope>NUCLEOTIDE SEQUENCE</scope>
    <source>
        <strain evidence="2">ECLA1</strain>
    </source>
</reference>
<name>A0AAE1ACR6_9GAST</name>
<dbReference type="EMBL" id="JAWDGP010002289">
    <property type="protein sequence ID" value="KAK3784272.1"/>
    <property type="molecule type" value="Genomic_DNA"/>
</dbReference>
<proteinExistence type="predicted"/>
<organism evidence="2 3">
    <name type="scientific">Elysia crispata</name>
    <name type="common">lettuce slug</name>
    <dbReference type="NCBI Taxonomy" id="231223"/>
    <lineage>
        <taxon>Eukaryota</taxon>
        <taxon>Metazoa</taxon>
        <taxon>Spiralia</taxon>
        <taxon>Lophotrochozoa</taxon>
        <taxon>Mollusca</taxon>
        <taxon>Gastropoda</taxon>
        <taxon>Heterobranchia</taxon>
        <taxon>Euthyneura</taxon>
        <taxon>Panpulmonata</taxon>
        <taxon>Sacoglossa</taxon>
        <taxon>Placobranchoidea</taxon>
        <taxon>Plakobranchidae</taxon>
        <taxon>Elysia</taxon>
    </lineage>
</organism>
<evidence type="ECO:0000313" key="3">
    <source>
        <dbReference type="Proteomes" id="UP001283361"/>
    </source>
</evidence>
<evidence type="ECO:0000256" key="1">
    <source>
        <dbReference type="SAM" id="SignalP"/>
    </source>
</evidence>
<dbReference type="AlphaFoldDB" id="A0AAE1ACR6"/>
<comment type="caution">
    <text evidence="2">The sequence shown here is derived from an EMBL/GenBank/DDBJ whole genome shotgun (WGS) entry which is preliminary data.</text>
</comment>
<evidence type="ECO:0000313" key="2">
    <source>
        <dbReference type="EMBL" id="KAK3784272.1"/>
    </source>
</evidence>
<gene>
    <name evidence="2" type="ORF">RRG08_037350</name>
</gene>
<accession>A0AAE1ACR6</accession>
<feature type="chain" id="PRO_5042180702" evidence="1">
    <location>
        <begin position="20"/>
        <end position="77"/>
    </location>
</feature>
<feature type="signal peptide" evidence="1">
    <location>
        <begin position="1"/>
        <end position="19"/>
    </location>
</feature>
<keyword evidence="1" id="KW-0732">Signal</keyword>
<sequence length="77" mass="8862">MKFSVMLAIFLSGIAVASAFVDREACRREWCADNKIHKTTINGKAYCCIDDVHRYMIVEFIPEKDGRVVKKCFCRVN</sequence>